<gene>
    <name evidence="1" type="ORF">V2J18_17350</name>
</gene>
<sequence length="80" mass="8820">MTPLSEFEIAPFSDLDYAGMSVEIRYRGIPVAQLNRDKGLDACELIIPSRFSPADAAFELPLDAFLEALNSAKSLMLELN</sequence>
<proteinExistence type="predicted"/>
<evidence type="ECO:0000313" key="2">
    <source>
        <dbReference type="Proteomes" id="UP001387215"/>
    </source>
</evidence>
<organism evidence="1 2">
    <name type="scientific">Lysobacter firmicutimachus</name>
    <dbReference type="NCBI Taxonomy" id="1792846"/>
    <lineage>
        <taxon>Bacteria</taxon>
        <taxon>Pseudomonadati</taxon>
        <taxon>Pseudomonadota</taxon>
        <taxon>Gammaproteobacteria</taxon>
        <taxon>Lysobacterales</taxon>
        <taxon>Lysobacteraceae</taxon>
        <taxon>Lysobacter</taxon>
    </lineage>
</organism>
<dbReference type="RefSeq" id="WP_336132441.1">
    <property type="nucleotide sequence ID" value="NZ_JBANDL010000002.1"/>
</dbReference>
<comment type="caution">
    <text evidence="1">The sequence shown here is derived from an EMBL/GenBank/DDBJ whole genome shotgun (WGS) entry which is preliminary data.</text>
</comment>
<reference evidence="1 2" key="1">
    <citation type="submission" date="2024-02" db="EMBL/GenBank/DDBJ databases">
        <title>Lysobacter Genome Sequencing and Mining.</title>
        <authorList>
            <person name="Bierman J."/>
            <person name="Walker M.C."/>
        </authorList>
    </citation>
    <scope>NUCLEOTIDE SEQUENCE [LARGE SCALE GENOMIC DNA]</scope>
    <source>
        <strain evidence="1 2">PB6250</strain>
    </source>
</reference>
<accession>A0ABU8D5Y4</accession>
<dbReference type="EMBL" id="JBANDL010000002">
    <property type="protein sequence ID" value="MEI2456430.1"/>
    <property type="molecule type" value="Genomic_DNA"/>
</dbReference>
<evidence type="ECO:0000313" key="1">
    <source>
        <dbReference type="EMBL" id="MEI2456430.1"/>
    </source>
</evidence>
<keyword evidence="2" id="KW-1185">Reference proteome</keyword>
<dbReference type="Proteomes" id="UP001387215">
    <property type="component" value="Unassembled WGS sequence"/>
</dbReference>
<name>A0ABU8D5Y4_9GAMM</name>
<protein>
    <submittedName>
        <fullName evidence="1">Uncharacterized protein</fullName>
    </submittedName>
</protein>